<reference evidence="2 3" key="1">
    <citation type="submission" date="2019-05" db="EMBL/GenBank/DDBJ databases">
        <title>Another draft genome of Portunus trituberculatus and its Hox gene families provides insights of decapod evolution.</title>
        <authorList>
            <person name="Jeong J.-H."/>
            <person name="Song I."/>
            <person name="Kim S."/>
            <person name="Choi T."/>
            <person name="Kim D."/>
            <person name="Ryu S."/>
            <person name="Kim W."/>
        </authorList>
    </citation>
    <scope>NUCLEOTIDE SEQUENCE [LARGE SCALE GENOMIC DNA]</scope>
    <source>
        <tissue evidence="2">Muscle</tissue>
    </source>
</reference>
<protein>
    <submittedName>
        <fullName evidence="2">Uncharacterized protein</fullName>
    </submittedName>
</protein>
<dbReference type="AlphaFoldDB" id="A0A5B7HC03"/>
<gene>
    <name evidence="2" type="ORF">E2C01_064493</name>
</gene>
<dbReference type="Proteomes" id="UP000324222">
    <property type="component" value="Unassembled WGS sequence"/>
</dbReference>
<proteinExistence type="predicted"/>
<comment type="caution">
    <text evidence="2">The sequence shown here is derived from an EMBL/GenBank/DDBJ whole genome shotgun (WGS) entry which is preliminary data.</text>
</comment>
<keyword evidence="3" id="KW-1185">Reference proteome</keyword>
<evidence type="ECO:0000313" key="3">
    <source>
        <dbReference type="Proteomes" id="UP000324222"/>
    </source>
</evidence>
<organism evidence="2 3">
    <name type="scientific">Portunus trituberculatus</name>
    <name type="common">Swimming crab</name>
    <name type="synonym">Neptunus trituberculatus</name>
    <dbReference type="NCBI Taxonomy" id="210409"/>
    <lineage>
        <taxon>Eukaryota</taxon>
        <taxon>Metazoa</taxon>
        <taxon>Ecdysozoa</taxon>
        <taxon>Arthropoda</taxon>
        <taxon>Crustacea</taxon>
        <taxon>Multicrustacea</taxon>
        <taxon>Malacostraca</taxon>
        <taxon>Eumalacostraca</taxon>
        <taxon>Eucarida</taxon>
        <taxon>Decapoda</taxon>
        <taxon>Pleocyemata</taxon>
        <taxon>Brachyura</taxon>
        <taxon>Eubrachyura</taxon>
        <taxon>Portunoidea</taxon>
        <taxon>Portunidae</taxon>
        <taxon>Portuninae</taxon>
        <taxon>Portunus</taxon>
    </lineage>
</organism>
<evidence type="ECO:0000256" key="1">
    <source>
        <dbReference type="SAM" id="MobiDB-lite"/>
    </source>
</evidence>
<accession>A0A5B7HC03</accession>
<name>A0A5B7HC03_PORTR</name>
<evidence type="ECO:0000313" key="2">
    <source>
        <dbReference type="EMBL" id="MPC70251.1"/>
    </source>
</evidence>
<feature type="compositionally biased region" description="Low complexity" evidence="1">
    <location>
        <begin position="55"/>
        <end position="66"/>
    </location>
</feature>
<sequence>MEGTQVGRRRRQCESEDKMKGLMRKRSTTAARLQRAFSAKGLRGPNAENQHNNNKDAANNNNSNNGSPGGGLPPNRTREGRPKRQFIMETPATFTTLQLCRSHATYICTICVAD</sequence>
<feature type="region of interest" description="Disordered" evidence="1">
    <location>
        <begin position="1"/>
        <end position="85"/>
    </location>
</feature>
<dbReference type="EMBL" id="VSRR010030822">
    <property type="protein sequence ID" value="MPC70251.1"/>
    <property type="molecule type" value="Genomic_DNA"/>
</dbReference>
<dbReference type="OrthoDB" id="27389at2759"/>